<evidence type="ECO:0000313" key="3">
    <source>
        <dbReference type="Proteomes" id="UP000238186"/>
    </source>
</evidence>
<name>A0A2S8DDE7_SHIDY</name>
<proteinExistence type="predicted"/>
<dbReference type="RefSeq" id="WP_024259821.1">
    <property type="nucleotide sequence ID" value="NZ_CP026840.1"/>
</dbReference>
<gene>
    <name evidence="2" type="ORF">C5K18_08975</name>
</gene>
<protein>
    <submittedName>
        <fullName evidence="2">Uncharacterized protein</fullName>
    </submittedName>
</protein>
<dbReference type="Proteomes" id="UP000238186">
    <property type="component" value="Unassembled WGS sequence"/>
</dbReference>
<dbReference type="AlphaFoldDB" id="A0A2S8DDE7"/>
<dbReference type="EMBL" id="PUGT01000123">
    <property type="protein sequence ID" value="PQN08987.1"/>
    <property type="molecule type" value="Genomic_DNA"/>
</dbReference>
<sequence>MSTYFFSSETMKELFKDYLVFLNTLTPGTNFESSRNKIIAQAINFISENPEDWDKKSQYNIAMIGDTFKSFLREKGEDNNSINLIFTCFFRFIIEPSILSPEIESHFSPLRTIKDFALYNYNEFDERSRAQIDFSLRELPLAMVKEVLSSSNVDTYKKYIDSLNEGRQFFEKCDSFLKEQHAKIESIKESLKGYEVAFNFVGLFEGFNSLGKKKESEIMLSRIILIILAIIIPSPLIYYGMHKLPALETTNAATYFMSALPFASVTLIFMYYFRVVLLNHISLRTQIMQIELRKSLCQFIQSYSDYSSEIRKNNPEALSKFEDVVFSNIMLSDDKIPSTFDGIEQIASLINSLKNGK</sequence>
<feature type="transmembrane region" description="Helical" evidence="1">
    <location>
        <begin position="253"/>
        <end position="273"/>
    </location>
</feature>
<evidence type="ECO:0000256" key="1">
    <source>
        <dbReference type="SAM" id="Phobius"/>
    </source>
</evidence>
<organism evidence="2 3">
    <name type="scientific">Shigella dysenteriae</name>
    <dbReference type="NCBI Taxonomy" id="622"/>
    <lineage>
        <taxon>Bacteria</taxon>
        <taxon>Pseudomonadati</taxon>
        <taxon>Pseudomonadota</taxon>
        <taxon>Gammaproteobacteria</taxon>
        <taxon>Enterobacterales</taxon>
        <taxon>Enterobacteriaceae</taxon>
        <taxon>Shigella</taxon>
    </lineage>
</organism>
<comment type="caution">
    <text evidence="2">The sequence shown here is derived from an EMBL/GenBank/DDBJ whole genome shotgun (WGS) entry which is preliminary data.</text>
</comment>
<feature type="transmembrane region" description="Helical" evidence="1">
    <location>
        <begin position="219"/>
        <end position="241"/>
    </location>
</feature>
<keyword evidence="1" id="KW-0472">Membrane</keyword>
<keyword evidence="1" id="KW-0812">Transmembrane</keyword>
<keyword evidence="1" id="KW-1133">Transmembrane helix</keyword>
<evidence type="ECO:0000313" key="2">
    <source>
        <dbReference type="EMBL" id="PQN08987.1"/>
    </source>
</evidence>
<reference evidence="2 3" key="1">
    <citation type="submission" date="2018-02" db="EMBL/GenBank/DDBJ databases">
        <title>Distribution and characterization of Shiga toxin converting temperate phage carried by Shigella flexneri in Hispaniola.</title>
        <authorList>
            <person name="Fogolari M."/>
            <person name="Mavian C."/>
            <person name="Angeletti S."/>
            <person name="Salemi M."/>
            <person name="Lampel K.A."/>
            <person name="Maurelli A.T."/>
        </authorList>
    </citation>
    <scope>NUCLEOTIDE SEQUENCE [LARGE SCALE GENOMIC DNA]</scope>
    <source>
        <strain evidence="2 3">BS979</strain>
    </source>
</reference>
<accession>A0A2S8DDE7</accession>